<organism evidence="1 2">
    <name type="scientific">Pseudomonas syringae pv. coriandricola</name>
    <dbReference type="NCBI Taxonomy" id="264453"/>
    <lineage>
        <taxon>Bacteria</taxon>
        <taxon>Pseudomonadati</taxon>
        <taxon>Pseudomonadota</taxon>
        <taxon>Gammaproteobacteria</taxon>
        <taxon>Pseudomonadales</taxon>
        <taxon>Pseudomonadaceae</taxon>
        <taxon>Pseudomonas</taxon>
    </lineage>
</organism>
<protein>
    <recommendedName>
        <fullName evidence="3">Peptidase C39 family protein</fullName>
    </recommendedName>
</protein>
<dbReference type="Proteomes" id="UP000271468">
    <property type="component" value="Unassembled WGS sequence"/>
</dbReference>
<accession>A0A0N8QWW7</accession>
<dbReference type="InterPro" id="IPR039563">
    <property type="entry name" value="Peptidase_C39_single_dom"/>
</dbReference>
<proteinExistence type="predicted"/>
<gene>
    <name evidence="1" type="ORF">ALQ65_00281</name>
</gene>
<evidence type="ECO:0000313" key="1">
    <source>
        <dbReference type="EMBL" id="RMN07900.1"/>
    </source>
</evidence>
<evidence type="ECO:0000313" key="2">
    <source>
        <dbReference type="Proteomes" id="UP000271468"/>
    </source>
</evidence>
<dbReference type="AlphaFoldDB" id="A0A0N8QWW7"/>
<dbReference type="Gene3D" id="3.90.70.10">
    <property type="entry name" value="Cysteine proteinases"/>
    <property type="match status" value="1"/>
</dbReference>
<reference evidence="1 2" key="1">
    <citation type="submission" date="2018-08" db="EMBL/GenBank/DDBJ databases">
        <title>Recombination of ecologically and evolutionarily significant loci maintains genetic cohesion in the Pseudomonas syringae species complex.</title>
        <authorList>
            <person name="Dillon M."/>
            <person name="Thakur S."/>
            <person name="Almeida R.N.D."/>
            <person name="Weir B.S."/>
            <person name="Guttman D.S."/>
        </authorList>
    </citation>
    <scope>NUCLEOTIDE SEQUENCE [LARGE SCALE GENOMIC DNA]</scope>
    <source>
        <strain evidence="1 2">ICMP 12341</strain>
    </source>
</reference>
<dbReference type="CDD" id="cd02549">
    <property type="entry name" value="Peptidase_C39A"/>
    <property type="match status" value="1"/>
</dbReference>
<name>A0A0N8QWW7_9PSED</name>
<comment type="caution">
    <text evidence="1">The sequence shown here is derived from an EMBL/GenBank/DDBJ whole genome shotgun (WGS) entry which is preliminary data.</text>
</comment>
<evidence type="ECO:0008006" key="3">
    <source>
        <dbReference type="Google" id="ProtNLM"/>
    </source>
</evidence>
<sequence>MSMLSLSVFSSSNPFKRCWLAGALALGLAGCTSMVTPAIKRLPDRVELTSVPFFRGNAYQSGPMVLASMLANQQVQTTPGLLDKPLQLPGAEDRLEQSLPKVAREYGFMVYPLGGELQDLLAQVSAGYPVMLRLAQGSAFWKGSRYAVLIGYNRVKETVLLNVGMDRRYSMSFSSFTSAWKGAGSWAVLVQSPRQLPANVDQQHWLQAADALAKAGQEQAAGEARKTLARGVK</sequence>
<dbReference type="EMBL" id="RBOV01000352">
    <property type="protein sequence ID" value="RMN07900.1"/>
    <property type="molecule type" value="Genomic_DNA"/>
</dbReference>